<dbReference type="CDD" id="cd09275">
    <property type="entry name" value="RNase_HI_RT_DIRS1"/>
    <property type="match status" value="1"/>
</dbReference>
<evidence type="ECO:0000313" key="2">
    <source>
        <dbReference type="EMBL" id="KAJ8910794.1"/>
    </source>
</evidence>
<dbReference type="PROSITE" id="PS50878">
    <property type="entry name" value="RT_POL"/>
    <property type="match status" value="1"/>
</dbReference>
<dbReference type="Proteomes" id="UP001159042">
    <property type="component" value="Unassembled WGS sequence"/>
</dbReference>
<reference evidence="2 3" key="1">
    <citation type="journal article" date="2023" name="Insect Mol. Biol.">
        <title>Genome sequencing provides insights into the evolution of gene families encoding plant cell wall-degrading enzymes in longhorned beetles.</title>
        <authorList>
            <person name="Shin N.R."/>
            <person name="Okamura Y."/>
            <person name="Kirsch R."/>
            <person name="Pauchet Y."/>
        </authorList>
    </citation>
    <scope>NUCLEOTIDE SEQUENCE [LARGE SCALE GENOMIC DNA]</scope>
    <source>
        <strain evidence="2">EAD_L_NR</strain>
    </source>
</reference>
<dbReference type="EMBL" id="JANEYG010000243">
    <property type="protein sequence ID" value="KAJ8910794.1"/>
    <property type="molecule type" value="Genomic_DNA"/>
</dbReference>
<accession>A0AAV8V9E7</accession>
<organism evidence="2 3">
    <name type="scientific">Exocentrus adspersus</name>
    <dbReference type="NCBI Taxonomy" id="1586481"/>
    <lineage>
        <taxon>Eukaryota</taxon>
        <taxon>Metazoa</taxon>
        <taxon>Ecdysozoa</taxon>
        <taxon>Arthropoda</taxon>
        <taxon>Hexapoda</taxon>
        <taxon>Insecta</taxon>
        <taxon>Pterygota</taxon>
        <taxon>Neoptera</taxon>
        <taxon>Endopterygota</taxon>
        <taxon>Coleoptera</taxon>
        <taxon>Polyphaga</taxon>
        <taxon>Cucujiformia</taxon>
        <taxon>Chrysomeloidea</taxon>
        <taxon>Cerambycidae</taxon>
        <taxon>Lamiinae</taxon>
        <taxon>Acanthocinini</taxon>
        <taxon>Exocentrus</taxon>
    </lineage>
</organism>
<dbReference type="SUPFAM" id="SSF56672">
    <property type="entry name" value="DNA/RNA polymerases"/>
    <property type="match status" value="1"/>
</dbReference>
<dbReference type="GO" id="GO:0071897">
    <property type="term" value="P:DNA biosynthetic process"/>
    <property type="evidence" value="ECO:0007669"/>
    <property type="project" value="UniProtKB-ARBA"/>
</dbReference>
<name>A0AAV8V9E7_9CUCU</name>
<proteinExistence type="predicted"/>
<dbReference type="InterPro" id="IPR052055">
    <property type="entry name" value="Hepadnavirus_pol/RT"/>
</dbReference>
<feature type="domain" description="Reverse transcriptase" evidence="1">
    <location>
        <begin position="1"/>
        <end position="137"/>
    </location>
</feature>
<dbReference type="Pfam" id="PF00078">
    <property type="entry name" value="RVT_1"/>
    <property type="match status" value="1"/>
</dbReference>
<dbReference type="InterPro" id="IPR000477">
    <property type="entry name" value="RT_dom"/>
</dbReference>
<sequence>MEDIRTVCRLLQKNMFLSSIDLKDAYFLLLIAQEHRKYLRFVFQNVLYEFSVLPFGLASAPYAFTKILKPVVQYLMSNGVICVNYLDDFLILGCTEQECSRNVEFALDTLASLGFIVNIEKSVLQPSKKCKFLGSIFNTCNLTLTLPSDKIQKALKLNNMNYYADMYLPENLATDLEWWLRAMDNPFNDIKQDCFSLEMFTDASLTGWGAYAQGERARGWWTEQERLKHINFPELKAIYLTLQCFAPNLKNANILIRADNTTAIAYT</sequence>
<dbReference type="AlphaFoldDB" id="A0AAV8V9E7"/>
<evidence type="ECO:0000313" key="3">
    <source>
        <dbReference type="Proteomes" id="UP001159042"/>
    </source>
</evidence>
<protein>
    <recommendedName>
        <fullName evidence="1">Reverse transcriptase domain-containing protein</fullName>
    </recommendedName>
</protein>
<dbReference type="InterPro" id="IPR043502">
    <property type="entry name" value="DNA/RNA_pol_sf"/>
</dbReference>
<dbReference type="PANTHER" id="PTHR33050:SF7">
    <property type="entry name" value="RIBONUCLEASE H"/>
    <property type="match status" value="1"/>
</dbReference>
<dbReference type="PANTHER" id="PTHR33050">
    <property type="entry name" value="REVERSE TRANSCRIPTASE DOMAIN-CONTAINING PROTEIN"/>
    <property type="match status" value="1"/>
</dbReference>
<dbReference type="Gene3D" id="3.30.70.270">
    <property type="match status" value="1"/>
</dbReference>
<dbReference type="CDD" id="cd03714">
    <property type="entry name" value="RT_DIRS1"/>
    <property type="match status" value="1"/>
</dbReference>
<comment type="caution">
    <text evidence="2">The sequence shown here is derived from an EMBL/GenBank/DDBJ whole genome shotgun (WGS) entry which is preliminary data.</text>
</comment>
<evidence type="ECO:0000259" key="1">
    <source>
        <dbReference type="PROSITE" id="PS50878"/>
    </source>
</evidence>
<dbReference type="InterPro" id="IPR043128">
    <property type="entry name" value="Rev_trsase/Diguanyl_cyclase"/>
</dbReference>
<keyword evidence="3" id="KW-1185">Reference proteome</keyword>
<gene>
    <name evidence="2" type="ORF">NQ315_004519</name>
</gene>